<protein>
    <recommendedName>
        <fullName evidence="5">PRC-barrel domain protein</fullName>
    </recommendedName>
</protein>
<dbReference type="GeneID" id="68870470"/>
<dbReference type="OrthoDB" id="7725297at2"/>
<evidence type="ECO:0000313" key="4">
    <source>
        <dbReference type="Proteomes" id="UP000027746"/>
    </source>
</evidence>
<dbReference type="Proteomes" id="UP000027746">
    <property type="component" value="Unassembled WGS sequence"/>
</dbReference>
<feature type="chain" id="PRO_5001691949" description="PRC-barrel domain protein" evidence="2">
    <location>
        <begin position="23"/>
        <end position="177"/>
    </location>
</feature>
<evidence type="ECO:0000256" key="1">
    <source>
        <dbReference type="SAM" id="MobiDB-lite"/>
    </source>
</evidence>
<dbReference type="AlphaFoldDB" id="A0A073JJL5"/>
<dbReference type="RefSeq" id="WP_037921176.1">
    <property type="nucleotide sequence ID" value="NZ_CP054599.1"/>
</dbReference>
<dbReference type="EMBL" id="JAMD01000001">
    <property type="protein sequence ID" value="KEJ97922.1"/>
    <property type="molecule type" value="Genomic_DNA"/>
</dbReference>
<reference evidence="3 4" key="1">
    <citation type="submission" date="2014-01" db="EMBL/GenBank/DDBJ databases">
        <title>Sulfitobacter sp. H3 (MCCC 1A00686) Genome Sequencing.</title>
        <authorList>
            <person name="Lai Q."/>
            <person name="Hong Z."/>
        </authorList>
    </citation>
    <scope>NUCLEOTIDE SEQUENCE [LARGE SCALE GENOMIC DNA]</scope>
    <source>
        <strain evidence="3 4">H3</strain>
    </source>
</reference>
<proteinExistence type="predicted"/>
<evidence type="ECO:0008006" key="5">
    <source>
        <dbReference type="Google" id="ProtNLM"/>
    </source>
</evidence>
<keyword evidence="2" id="KW-0732">Signal</keyword>
<name>A0A073JJL5_9RHOB</name>
<comment type="caution">
    <text evidence="3">The sequence shown here is derived from an EMBL/GenBank/DDBJ whole genome shotgun (WGS) entry which is preliminary data.</text>
</comment>
<accession>A0A073JJL5</accession>
<feature type="region of interest" description="Disordered" evidence="1">
    <location>
        <begin position="25"/>
        <end position="48"/>
    </location>
</feature>
<evidence type="ECO:0000313" key="3">
    <source>
        <dbReference type="EMBL" id="KEJ97922.1"/>
    </source>
</evidence>
<evidence type="ECO:0000256" key="2">
    <source>
        <dbReference type="SAM" id="SignalP"/>
    </source>
</evidence>
<sequence length="177" mass="18793">MTRKFLTTTATIAALIAVPALAQDNTANPDLKSGSPAFDGGKENPVASNQFQYDTTNQRVSNGYAEFDTNQIAMSQDAFRALSNARGENLETTDGMVIGTIENVNTSAQGNPELVVDLADEASAKFDTEVLIITVTPGNVMLENGKIELGSTLDEMVLASEEGGRGDYADRKSLTLP</sequence>
<feature type="signal peptide" evidence="2">
    <location>
        <begin position="1"/>
        <end position="22"/>
    </location>
</feature>
<gene>
    <name evidence="3" type="ORF">SUH3_02745</name>
</gene>
<keyword evidence="4" id="KW-1185">Reference proteome</keyword>
<organism evidence="3 4">
    <name type="scientific">Pseudosulfitobacter pseudonitzschiae</name>
    <dbReference type="NCBI Taxonomy" id="1402135"/>
    <lineage>
        <taxon>Bacteria</taxon>
        <taxon>Pseudomonadati</taxon>
        <taxon>Pseudomonadota</taxon>
        <taxon>Alphaproteobacteria</taxon>
        <taxon>Rhodobacterales</taxon>
        <taxon>Roseobacteraceae</taxon>
        <taxon>Pseudosulfitobacter</taxon>
    </lineage>
</organism>